<reference evidence="1 2" key="1">
    <citation type="submission" date="2023-07" db="EMBL/GenBank/DDBJ databases">
        <title>Genomic Encyclopedia of Type Strains, Phase IV (KMG-IV): sequencing the most valuable type-strain genomes for metagenomic binning, comparative biology and taxonomic classification.</title>
        <authorList>
            <person name="Goeker M."/>
        </authorList>
    </citation>
    <scope>NUCLEOTIDE SEQUENCE [LARGE SCALE GENOMIC DNA]</scope>
    <source>
        <strain evidence="1 2">B6-8</strain>
    </source>
</reference>
<organism evidence="1 2">
    <name type="scientific">Kaistia dalseonensis</name>
    <dbReference type="NCBI Taxonomy" id="410840"/>
    <lineage>
        <taxon>Bacteria</taxon>
        <taxon>Pseudomonadati</taxon>
        <taxon>Pseudomonadota</taxon>
        <taxon>Alphaproteobacteria</taxon>
        <taxon>Hyphomicrobiales</taxon>
        <taxon>Kaistiaceae</taxon>
        <taxon>Kaistia</taxon>
    </lineage>
</organism>
<comment type="caution">
    <text evidence="1">The sequence shown here is derived from an EMBL/GenBank/DDBJ whole genome shotgun (WGS) entry which is preliminary data.</text>
</comment>
<protein>
    <submittedName>
        <fullName evidence="1">Uncharacterized protein</fullName>
    </submittedName>
</protein>
<name>A0ABU0H7S6_9HYPH</name>
<keyword evidence="2" id="KW-1185">Reference proteome</keyword>
<proteinExistence type="predicted"/>
<accession>A0ABU0H7S6</accession>
<gene>
    <name evidence="1" type="ORF">QO014_002760</name>
</gene>
<dbReference type="EMBL" id="JAUSVO010000003">
    <property type="protein sequence ID" value="MDQ0438368.1"/>
    <property type="molecule type" value="Genomic_DNA"/>
</dbReference>
<dbReference type="RefSeq" id="WP_266349256.1">
    <property type="nucleotide sequence ID" value="NZ_JAPKNG010000003.1"/>
</dbReference>
<evidence type="ECO:0000313" key="2">
    <source>
        <dbReference type="Proteomes" id="UP001241603"/>
    </source>
</evidence>
<sequence>MTDRLRCAVPHCRRSKRADEAPVIIDGKPLALDEWICPTHWRPVRRDRRAVFAAAKRILRRKRTERAARLMIWLWQRCKREAIECAGGLQ</sequence>
<dbReference type="Proteomes" id="UP001241603">
    <property type="component" value="Unassembled WGS sequence"/>
</dbReference>
<evidence type="ECO:0000313" key="1">
    <source>
        <dbReference type="EMBL" id="MDQ0438368.1"/>
    </source>
</evidence>